<accession>A0A285JWT0</accession>
<organism evidence="3 4">
    <name type="scientific">Paractinoplanes atraurantiacus</name>
    <dbReference type="NCBI Taxonomy" id="1036182"/>
    <lineage>
        <taxon>Bacteria</taxon>
        <taxon>Bacillati</taxon>
        <taxon>Actinomycetota</taxon>
        <taxon>Actinomycetes</taxon>
        <taxon>Micromonosporales</taxon>
        <taxon>Micromonosporaceae</taxon>
        <taxon>Paractinoplanes</taxon>
    </lineage>
</organism>
<evidence type="ECO:0000313" key="3">
    <source>
        <dbReference type="EMBL" id="SNY64772.1"/>
    </source>
</evidence>
<dbReference type="Pfam" id="PF13472">
    <property type="entry name" value="Lipase_GDSL_2"/>
    <property type="match status" value="1"/>
</dbReference>
<dbReference type="Gene3D" id="3.40.50.1110">
    <property type="entry name" value="SGNH hydrolase"/>
    <property type="match status" value="1"/>
</dbReference>
<evidence type="ECO:0000259" key="2">
    <source>
        <dbReference type="Pfam" id="PF13472"/>
    </source>
</evidence>
<proteinExistence type="predicted"/>
<dbReference type="GO" id="GO:0004620">
    <property type="term" value="F:phospholipase activity"/>
    <property type="evidence" value="ECO:0007669"/>
    <property type="project" value="InterPro"/>
</dbReference>
<feature type="domain" description="SGNH hydrolase-type esterase" evidence="2">
    <location>
        <begin position="43"/>
        <end position="267"/>
    </location>
</feature>
<feature type="signal peptide" evidence="1">
    <location>
        <begin position="1"/>
        <end position="18"/>
    </location>
</feature>
<dbReference type="InterPro" id="IPR038885">
    <property type="entry name" value="PLB1"/>
</dbReference>
<feature type="chain" id="PRO_5039046856" evidence="1">
    <location>
        <begin position="19"/>
        <end position="280"/>
    </location>
</feature>
<keyword evidence="1" id="KW-0732">Signal</keyword>
<protein>
    <submittedName>
        <fullName evidence="3">Lysophospholipase L1</fullName>
    </submittedName>
</protein>
<dbReference type="PANTHER" id="PTHR21325:SF31">
    <property type="entry name" value="GH22081P-RELATED"/>
    <property type="match status" value="1"/>
</dbReference>
<dbReference type="InterPro" id="IPR013830">
    <property type="entry name" value="SGNH_hydro"/>
</dbReference>
<dbReference type="OrthoDB" id="5561551at2"/>
<dbReference type="PROSITE" id="PS51257">
    <property type="entry name" value="PROKAR_LIPOPROTEIN"/>
    <property type="match status" value="1"/>
</dbReference>
<keyword evidence="4" id="KW-1185">Reference proteome</keyword>
<dbReference type="SUPFAM" id="SSF52266">
    <property type="entry name" value="SGNH hydrolase"/>
    <property type="match status" value="1"/>
</dbReference>
<name>A0A285JWT0_9ACTN</name>
<evidence type="ECO:0000256" key="1">
    <source>
        <dbReference type="SAM" id="SignalP"/>
    </source>
</evidence>
<dbReference type="PANTHER" id="PTHR21325">
    <property type="entry name" value="PHOSPHOLIPASE B, PLB1"/>
    <property type="match status" value="1"/>
</dbReference>
<sequence>MRRWHLAVLALLGVFALACEEGTGAADPKPTGSPKSYPSSMAALGDSITAGFASCFALVACERRSWATGSDSAVDSHYRRIRDSNAAIKGKAYNFAEPGADSADLAAQARKAVNTKVQYVTILIGSNDACAPSTRGMTPVATFRQRVDSGLARLKKGLPKTRVLMVSIPDLYRLWEVGHSDEKAVRAWGRGICPSLLARPTSTAEADEDRRRQVDRRIDAYNDALADACRAYGKKCRWDSGEVHNVRFDLELVNRIDYFHPSTEGQARLAEVSYPGRFTW</sequence>
<dbReference type="InterPro" id="IPR036514">
    <property type="entry name" value="SGNH_hydro_sf"/>
</dbReference>
<dbReference type="RefSeq" id="WP_097327173.1">
    <property type="nucleotide sequence ID" value="NZ_OBDY01000027.1"/>
</dbReference>
<reference evidence="4" key="1">
    <citation type="submission" date="2017-09" db="EMBL/GenBank/DDBJ databases">
        <authorList>
            <person name="Varghese N."/>
            <person name="Submissions S."/>
        </authorList>
    </citation>
    <scope>NUCLEOTIDE SEQUENCE [LARGE SCALE GENOMIC DNA]</scope>
    <source>
        <strain evidence="4">CGMCC 4.6857</strain>
    </source>
</reference>
<evidence type="ECO:0000313" key="4">
    <source>
        <dbReference type="Proteomes" id="UP000219612"/>
    </source>
</evidence>
<gene>
    <name evidence="3" type="ORF">SAMN05421748_12743</name>
</gene>
<dbReference type="AlphaFoldDB" id="A0A285JWT0"/>
<dbReference type="EMBL" id="OBDY01000027">
    <property type="protein sequence ID" value="SNY64772.1"/>
    <property type="molecule type" value="Genomic_DNA"/>
</dbReference>
<dbReference type="Proteomes" id="UP000219612">
    <property type="component" value="Unassembled WGS sequence"/>
</dbReference>